<dbReference type="RefSeq" id="WP_147800426.1">
    <property type="nucleotide sequence ID" value="NZ_VPFL01000016.1"/>
</dbReference>
<dbReference type="GO" id="GO:0008270">
    <property type="term" value="F:zinc ion binding"/>
    <property type="evidence" value="ECO:0007669"/>
    <property type="project" value="UniProtKB-KW"/>
</dbReference>
<sequence>MDETYIGVFADESDRASAVEAIFNAEALGDARRKAQPETHPDFDGRHCVECGERIPKERLALGRVRCVECQTTLEHQRKLMRA</sequence>
<evidence type="ECO:0000256" key="4">
    <source>
        <dbReference type="PROSITE-ProRule" id="PRU00510"/>
    </source>
</evidence>
<organism evidence="6 7">
    <name type="scientific">Pelomicrobium methylotrophicum</name>
    <dbReference type="NCBI Taxonomy" id="2602750"/>
    <lineage>
        <taxon>Bacteria</taxon>
        <taxon>Pseudomonadati</taxon>
        <taxon>Pseudomonadota</taxon>
        <taxon>Hydrogenophilia</taxon>
        <taxon>Hydrogenophilia incertae sedis</taxon>
        <taxon>Pelomicrobium</taxon>
    </lineage>
</organism>
<evidence type="ECO:0000313" key="7">
    <source>
        <dbReference type="Proteomes" id="UP000321201"/>
    </source>
</evidence>
<dbReference type="PROSITE" id="PS51128">
    <property type="entry name" value="ZF_DKSA_2"/>
    <property type="match status" value="1"/>
</dbReference>
<accession>A0A5C7EVW9</accession>
<dbReference type="Pfam" id="PF01258">
    <property type="entry name" value="zf-dskA_traR"/>
    <property type="match status" value="1"/>
</dbReference>
<proteinExistence type="predicted"/>
<keyword evidence="1" id="KW-0479">Metal-binding</keyword>
<evidence type="ECO:0000256" key="2">
    <source>
        <dbReference type="ARBA" id="ARBA00022771"/>
    </source>
</evidence>
<dbReference type="InterPro" id="IPR000962">
    <property type="entry name" value="Znf_DskA_TraR"/>
</dbReference>
<keyword evidence="7" id="KW-1185">Reference proteome</keyword>
<name>A0A5C7EVW9_9PROT</name>
<evidence type="ECO:0000256" key="1">
    <source>
        <dbReference type="ARBA" id="ARBA00022723"/>
    </source>
</evidence>
<dbReference type="OrthoDB" id="9811543at2"/>
<gene>
    <name evidence="6" type="ORF">FR698_11940</name>
</gene>
<evidence type="ECO:0000313" key="6">
    <source>
        <dbReference type="EMBL" id="TXF11215.1"/>
    </source>
</evidence>
<comment type="caution">
    <text evidence="6">The sequence shown here is derived from an EMBL/GenBank/DDBJ whole genome shotgun (WGS) entry which is preliminary data.</text>
</comment>
<reference evidence="6 7" key="1">
    <citation type="submission" date="2019-08" db="EMBL/GenBank/DDBJ databases">
        <title>Pelomicrobium methylotrophicum gen. nov., sp. nov. a moderately thermophilic, facultatively anaerobic, lithoautotrophic and methylotrophic bacterium isolated from a terrestrial mud volcano.</title>
        <authorList>
            <person name="Slobodkina G.B."/>
            <person name="Merkel A.Y."/>
            <person name="Slobodkin A.I."/>
        </authorList>
    </citation>
    <scope>NUCLEOTIDE SEQUENCE [LARGE SCALE GENOMIC DNA]</scope>
    <source>
        <strain evidence="6 7">SM250</strain>
    </source>
</reference>
<feature type="domain" description="Zinc finger DksA/TraR C4-type" evidence="5">
    <location>
        <begin position="46"/>
        <end position="76"/>
    </location>
</feature>
<keyword evidence="3" id="KW-0862">Zinc</keyword>
<dbReference type="InParanoid" id="A0A5C7EVW9"/>
<dbReference type="AlphaFoldDB" id="A0A5C7EVW9"/>
<keyword evidence="2" id="KW-0863">Zinc-finger</keyword>
<protein>
    <submittedName>
        <fullName evidence="6">TraR/DksA family transcriptional regulator</fullName>
    </submittedName>
</protein>
<evidence type="ECO:0000256" key="3">
    <source>
        <dbReference type="ARBA" id="ARBA00022833"/>
    </source>
</evidence>
<dbReference type="EMBL" id="VPFL01000016">
    <property type="protein sequence ID" value="TXF11215.1"/>
    <property type="molecule type" value="Genomic_DNA"/>
</dbReference>
<evidence type="ECO:0000259" key="5">
    <source>
        <dbReference type="Pfam" id="PF01258"/>
    </source>
</evidence>
<comment type="caution">
    <text evidence="4">Lacks conserved residue(s) required for the propagation of feature annotation.</text>
</comment>
<dbReference type="Proteomes" id="UP000321201">
    <property type="component" value="Unassembled WGS sequence"/>
</dbReference>